<comment type="caution">
    <text evidence="1">The sequence shown here is derived from an EMBL/GenBank/DDBJ whole genome shotgun (WGS) entry which is preliminary data.</text>
</comment>
<evidence type="ECO:0000313" key="2">
    <source>
        <dbReference type="Proteomes" id="UP000192591"/>
    </source>
</evidence>
<reference evidence="1 2" key="1">
    <citation type="submission" date="2017-02" db="EMBL/GenBank/DDBJ databases">
        <title>Draft genome of Saccharomonospora sp. 154.</title>
        <authorList>
            <person name="Alonso-Carmona G.S."/>
            <person name="De La Haba R."/>
            <person name="Vera-Gargallo B."/>
            <person name="Sandoval-Trujillo A.H."/>
            <person name="Ramirez-Duran N."/>
            <person name="Ventosa A."/>
        </authorList>
    </citation>
    <scope>NUCLEOTIDE SEQUENCE [LARGE SCALE GENOMIC DNA]</scope>
    <source>
        <strain evidence="1 2">LRS4.154</strain>
    </source>
</reference>
<name>A0A1V8ZZ23_SACPI</name>
<gene>
    <name evidence="1" type="ORF">B1813_18890</name>
</gene>
<accession>A0A1V8ZZ23</accession>
<dbReference type="SUPFAM" id="SSF52402">
    <property type="entry name" value="Adenine nucleotide alpha hydrolases-like"/>
    <property type="match status" value="1"/>
</dbReference>
<dbReference type="Proteomes" id="UP000192591">
    <property type="component" value="Unassembled WGS sequence"/>
</dbReference>
<evidence type="ECO:0000313" key="1">
    <source>
        <dbReference type="EMBL" id="OQO90132.1"/>
    </source>
</evidence>
<keyword evidence="2" id="KW-1185">Reference proteome</keyword>
<organism evidence="1 2">
    <name type="scientific">Saccharomonospora piscinae</name>
    <dbReference type="NCBI Taxonomy" id="687388"/>
    <lineage>
        <taxon>Bacteria</taxon>
        <taxon>Bacillati</taxon>
        <taxon>Actinomycetota</taxon>
        <taxon>Actinomycetes</taxon>
        <taxon>Pseudonocardiales</taxon>
        <taxon>Pseudonocardiaceae</taxon>
        <taxon>Saccharomonospora</taxon>
    </lineage>
</organism>
<dbReference type="Gene3D" id="3.40.50.620">
    <property type="entry name" value="HUPs"/>
    <property type="match status" value="1"/>
</dbReference>
<dbReference type="AlphaFoldDB" id="A0A1V8ZZ23"/>
<dbReference type="STRING" id="1962155.B1813_18890"/>
<dbReference type="EMBL" id="MWIH01000008">
    <property type="protein sequence ID" value="OQO90132.1"/>
    <property type="molecule type" value="Genomic_DNA"/>
</dbReference>
<proteinExistence type="predicted"/>
<protein>
    <submittedName>
        <fullName evidence="1">Phosphoadenosine phosphosulfate reductase</fullName>
    </submittedName>
</protein>
<dbReference type="InterPro" id="IPR014729">
    <property type="entry name" value="Rossmann-like_a/b/a_fold"/>
</dbReference>
<sequence length="268" mass="29351">MTVISYGGGVQSTAMLVLAAQGKLNIDAALFANVGDDSEDPRSLRYVREVAKPYAAAHGIPVHELHRTTRDGTRDTILGRITRDGSRSHTIPVRLSSGKPGGRSCTADFKVSVTGRWLREQGATADDPATVLLGISLDEIHRANPSRANRHERLVYPLLDLGMNRADCQRLIADAGLPIPGKSACWFCPNRRLDQWAAMRANEPGTWQMCVDLERHFIDRERRAGREPVYLSNAGVPLPEAVPDGVQTLPIWAEGDDSGECDNGWCMT</sequence>